<sequence>MPTALRLAVPLHTQTRQWHCVTSRRPVHARQLLRYVSPSSSGPNILDQLLRYVSPSSSDLTIYCVQ</sequence>
<protein>
    <submittedName>
        <fullName evidence="1">Uncharacterized protein</fullName>
    </submittedName>
</protein>
<dbReference type="AlphaFoldDB" id="A0AAV2D9Y5"/>
<evidence type="ECO:0000313" key="2">
    <source>
        <dbReference type="Proteomes" id="UP001497516"/>
    </source>
</evidence>
<organism evidence="1 2">
    <name type="scientific">Linum trigynum</name>
    <dbReference type="NCBI Taxonomy" id="586398"/>
    <lineage>
        <taxon>Eukaryota</taxon>
        <taxon>Viridiplantae</taxon>
        <taxon>Streptophyta</taxon>
        <taxon>Embryophyta</taxon>
        <taxon>Tracheophyta</taxon>
        <taxon>Spermatophyta</taxon>
        <taxon>Magnoliopsida</taxon>
        <taxon>eudicotyledons</taxon>
        <taxon>Gunneridae</taxon>
        <taxon>Pentapetalae</taxon>
        <taxon>rosids</taxon>
        <taxon>fabids</taxon>
        <taxon>Malpighiales</taxon>
        <taxon>Linaceae</taxon>
        <taxon>Linum</taxon>
    </lineage>
</organism>
<keyword evidence="2" id="KW-1185">Reference proteome</keyword>
<accession>A0AAV2D9Y5</accession>
<proteinExistence type="predicted"/>
<dbReference type="Proteomes" id="UP001497516">
    <property type="component" value="Chromosome 2"/>
</dbReference>
<evidence type="ECO:0000313" key="1">
    <source>
        <dbReference type="EMBL" id="CAL1369667.1"/>
    </source>
</evidence>
<name>A0AAV2D9Y5_9ROSI</name>
<dbReference type="EMBL" id="OZ034815">
    <property type="protein sequence ID" value="CAL1369667.1"/>
    <property type="molecule type" value="Genomic_DNA"/>
</dbReference>
<gene>
    <name evidence="1" type="ORF">LTRI10_LOCUS12157</name>
</gene>
<reference evidence="1 2" key="1">
    <citation type="submission" date="2024-04" db="EMBL/GenBank/DDBJ databases">
        <authorList>
            <person name="Fracassetti M."/>
        </authorList>
    </citation>
    <scope>NUCLEOTIDE SEQUENCE [LARGE SCALE GENOMIC DNA]</scope>
</reference>